<accession>A0A843W9K4</accession>
<feature type="chain" id="PRO_5032928817" description="Protein kinase domain-containing protein" evidence="5">
    <location>
        <begin position="23"/>
        <end position="404"/>
    </location>
</feature>
<dbReference type="Pfam" id="PF07714">
    <property type="entry name" value="PK_Tyr_Ser-Thr"/>
    <property type="match status" value="1"/>
</dbReference>
<feature type="domain" description="Protein kinase" evidence="6">
    <location>
        <begin position="311"/>
        <end position="404"/>
    </location>
</feature>
<dbReference type="InterPro" id="IPR011009">
    <property type="entry name" value="Kinase-like_dom_sf"/>
</dbReference>
<dbReference type="Gene3D" id="3.30.200.20">
    <property type="entry name" value="Phosphorylase Kinase, domain 1"/>
    <property type="match status" value="1"/>
</dbReference>
<feature type="compositionally biased region" description="Basic and acidic residues" evidence="4">
    <location>
        <begin position="223"/>
        <end position="233"/>
    </location>
</feature>
<evidence type="ECO:0000256" key="5">
    <source>
        <dbReference type="SAM" id="SignalP"/>
    </source>
</evidence>
<dbReference type="PROSITE" id="PS00107">
    <property type="entry name" value="PROTEIN_KINASE_ATP"/>
    <property type="match status" value="1"/>
</dbReference>
<organism evidence="7 8">
    <name type="scientific">Colocasia esculenta</name>
    <name type="common">Wild taro</name>
    <name type="synonym">Arum esculentum</name>
    <dbReference type="NCBI Taxonomy" id="4460"/>
    <lineage>
        <taxon>Eukaryota</taxon>
        <taxon>Viridiplantae</taxon>
        <taxon>Streptophyta</taxon>
        <taxon>Embryophyta</taxon>
        <taxon>Tracheophyta</taxon>
        <taxon>Spermatophyta</taxon>
        <taxon>Magnoliopsida</taxon>
        <taxon>Liliopsida</taxon>
        <taxon>Araceae</taxon>
        <taxon>Aroideae</taxon>
        <taxon>Colocasieae</taxon>
        <taxon>Colocasia</taxon>
    </lineage>
</organism>
<keyword evidence="1 3" id="KW-0547">Nucleotide-binding</keyword>
<dbReference type="InterPro" id="IPR001245">
    <property type="entry name" value="Ser-Thr/Tyr_kinase_cat_dom"/>
</dbReference>
<protein>
    <recommendedName>
        <fullName evidence="6">Protein kinase domain-containing protein</fullName>
    </recommendedName>
</protein>
<keyword evidence="5" id="KW-0732">Signal</keyword>
<comment type="caution">
    <text evidence="7">The sequence shown here is derived from an EMBL/GenBank/DDBJ whole genome shotgun (WGS) entry which is preliminary data.</text>
</comment>
<proteinExistence type="predicted"/>
<keyword evidence="2 3" id="KW-0067">ATP-binding</keyword>
<evidence type="ECO:0000256" key="4">
    <source>
        <dbReference type="SAM" id="MobiDB-lite"/>
    </source>
</evidence>
<dbReference type="PANTHER" id="PTHR47989:SF71">
    <property type="entry name" value="PROTEIN KINASE DOMAIN-CONTAINING PROTEIN"/>
    <property type="match status" value="1"/>
</dbReference>
<dbReference type="FunFam" id="3.30.200.20:FF:000340">
    <property type="entry name" value="Calmodulin-binding receptor-like cytoplasmic kinase 3"/>
    <property type="match status" value="1"/>
</dbReference>
<feature type="signal peptide" evidence="5">
    <location>
        <begin position="1"/>
        <end position="22"/>
    </location>
</feature>
<name>A0A843W9K4_COLES</name>
<evidence type="ECO:0000313" key="7">
    <source>
        <dbReference type="EMBL" id="MQM07833.1"/>
    </source>
</evidence>
<keyword evidence="8" id="KW-1185">Reference proteome</keyword>
<dbReference type="OrthoDB" id="4062651at2759"/>
<evidence type="ECO:0000313" key="8">
    <source>
        <dbReference type="Proteomes" id="UP000652761"/>
    </source>
</evidence>
<gene>
    <name evidence="7" type="ORF">Taro_040680</name>
</gene>
<dbReference type="SUPFAM" id="SSF56112">
    <property type="entry name" value="Protein kinase-like (PK-like)"/>
    <property type="match status" value="1"/>
</dbReference>
<dbReference type="PROSITE" id="PS50011">
    <property type="entry name" value="PROTEIN_KINASE_DOM"/>
    <property type="match status" value="1"/>
</dbReference>
<dbReference type="Proteomes" id="UP000652761">
    <property type="component" value="Unassembled WGS sequence"/>
</dbReference>
<dbReference type="InterPro" id="IPR017441">
    <property type="entry name" value="Protein_kinase_ATP_BS"/>
</dbReference>
<dbReference type="AlphaFoldDB" id="A0A843W9K4"/>
<feature type="compositionally biased region" description="Polar residues" evidence="4">
    <location>
        <begin position="234"/>
        <end position="247"/>
    </location>
</feature>
<dbReference type="InterPro" id="IPR000719">
    <property type="entry name" value="Prot_kinase_dom"/>
</dbReference>
<reference evidence="7" key="1">
    <citation type="submission" date="2017-07" db="EMBL/GenBank/DDBJ databases">
        <title>Taro Niue Genome Assembly and Annotation.</title>
        <authorList>
            <person name="Atibalentja N."/>
            <person name="Keating K."/>
            <person name="Fields C.J."/>
        </authorList>
    </citation>
    <scope>NUCLEOTIDE SEQUENCE</scope>
    <source>
        <strain evidence="7">Niue_2</strain>
        <tissue evidence="7">Leaf</tissue>
    </source>
</reference>
<sequence length="404" mass="44623">MAVRFLGLLFLTLLCLASWVSGSPAFIHSEACGLQQIAFLQSPEECHFFLDRRAVDRSSFCEVLESHAGSGCLVQGSSNLEEWGRIHDTYCRVDFSSLGAAPADCTIHADHSDGGSYHVPFRQFNCFVLIHLLPYYGQGLFTLVFTFLLEYTHQRGGYKFLSQQSAQAPVFSEFSRRRLSQGVEHHSILSLTPEKMVFASSGLLLLSCIMLCPCFHAKKKEVSEQPIRGKEPNMTDSITSFDGNSASERIPGSPLRVPGSPHRAPGSPLRVPGSPLRVPPSPSRFSLSPQLSRIGSVHLSVSQIAKATQNFSPSQKIGEGGFGTVYKATLPEGQLVAVKRARKEHFAALRTEFSNEVELLAKIEHRNLVKLLGYVDKGNERIIITEYVPNGTLREHLDGKMHLL</sequence>
<dbReference type="GO" id="GO:0004672">
    <property type="term" value="F:protein kinase activity"/>
    <property type="evidence" value="ECO:0007669"/>
    <property type="project" value="InterPro"/>
</dbReference>
<dbReference type="EMBL" id="NMUH01003967">
    <property type="protein sequence ID" value="MQM07833.1"/>
    <property type="molecule type" value="Genomic_DNA"/>
</dbReference>
<dbReference type="GO" id="GO:0005524">
    <property type="term" value="F:ATP binding"/>
    <property type="evidence" value="ECO:0007669"/>
    <property type="project" value="UniProtKB-UniRule"/>
</dbReference>
<feature type="binding site" evidence="3">
    <location>
        <position position="343"/>
    </location>
    <ligand>
        <name>ATP</name>
        <dbReference type="ChEBI" id="CHEBI:30616"/>
    </ligand>
</feature>
<dbReference type="PANTHER" id="PTHR47989">
    <property type="entry name" value="OS01G0750732 PROTEIN"/>
    <property type="match status" value="1"/>
</dbReference>
<evidence type="ECO:0000256" key="1">
    <source>
        <dbReference type="ARBA" id="ARBA00022741"/>
    </source>
</evidence>
<evidence type="ECO:0000256" key="2">
    <source>
        <dbReference type="ARBA" id="ARBA00022840"/>
    </source>
</evidence>
<feature type="region of interest" description="Disordered" evidence="4">
    <location>
        <begin position="223"/>
        <end position="282"/>
    </location>
</feature>
<evidence type="ECO:0000256" key="3">
    <source>
        <dbReference type="PROSITE-ProRule" id="PRU10141"/>
    </source>
</evidence>
<evidence type="ECO:0000259" key="6">
    <source>
        <dbReference type="PROSITE" id="PS50011"/>
    </source>
</evidence>